<gene>
    <name evidence="1" type="ORF">MAGMO_1689</name>
</gene>
<name>A0A1S7LJ50_MAGMO</name>
<organism evidence="1">
    <name type="scientific">Magnetococcus massalia (strain MO-1)</name>
    <dbReference type="NCBI Taxonomy" id="451514"/>
    <lineage>
        <taxon>Bacteria</taxon>
        <taxon>Pseudomonadati</taxon>
        <taxon>Pseudomonadota</taxon>
        <taxon>Magnetococcia</taxon>
        <taxon>Magnetococcales</taxon>
        <taxon>Magnetococcaceae</taxon>
        <taxon>Magnetococcus</taxon>
    </lineage>
</organism>
<reference evidence="1" key="1">
    <citation type="submission" date="2015-04" db="EMBL/GenBank/DDBJ databases">
        <authorList>
            <person name="Syromyatnikov M.Y."/>
            <person name="Popov V.N."/>
        </authorList>
    </citation>
    <scope>NUCLEOTIDE SEQUENCE</scope>
    <source>
        <strain evidence="1">MO-1</strain>
    </source>
</reference>
<evidence type="ECO:0000313" key="1">
    <source>
        <dbReference type="EMBL" id="CRH05871.1"/>
    </source>
</evidence>
<accession>A0A1S7LJ50</accession>
<dbReference type="AlphaFoldDB" id="A0A1S7LJ50"/>
<proteinExistence type="predicted"/>
<dbReference type="EMBL" id="LO017727">
    <property type="protein sequence ID" value="CRH05871.1"/>
    <property type="molecule type" value="Genomic_DNA"/>
</dbReference>
<sequence length="140" mass="16038">MSEPTFPTSTEDEIPQNSRLAFWLHRCEGMPPEQVAAWQEPPPARWQVVIEDGPQLKRQRYIAQLAQQEDLPFWAYALAKAYLDDVGEWPLFGFQADHALTLFEDHGDTERAVRDVMAAIKGVWPDVEVIFIGQDHPEGH</sequence>
<protein>
    <submittedName>
        <fullName evidence="1">Uncharacterized protein</fullName>
    </submittedName>
</protein>